<dbReference type="GO" id="GO:0008914">
    <property type="term" value="F:leucyl-tRNA--protein transferase activity"/>
    <property type="evidence" value="ECO:0007669"/>
    <property type="project" value="UniProtKB-UniRule"/>
</dbReference>
<evidence type="ECO:0000256" key="2">
    <source>
        <dbReference type="ARBA" id="ARBA00022679"/>
    </source>
</evidence>
<keyword evidence="3 4" id="KW-0012">Acyltransferase</keyword>
<dbReference type="InterPro" id="IPR042203">
    <property type="entry name" value="Leu/Phe-tRNA_Trfase_C"/>
</dbReference>
<name>A0A1M4TD96_9ACTN</name>
<evidence type="ECO:0000256" key="4">
    <source>
        <dbReference type="HAMAP-Rule" id="MF_00688"/>
    </source>
</evidence>
<keyword evidence="6" id="KW-1185">Reference proteome</keyword>
<dbReference type="NCBIfam" id="TIGR00667">
    <property type="entry name" value="aat"/>
    <property type="match status" value="1"/>
</dbReference>
<comment type="catalytic activity">
    <reaction evidence="4">
        <text>N-terminal L-lysyl-[protein] + L-leucyl-tRNA(Leu) = N-terminal L-leucyl-L-lysyl-[protein] + tRNA(Leu) + H(+)</text>
        <dbReference type="Rhea" id="RHEA:12340"/>
        <dbReference type="Rhea" id="RHEA-COMP:9613"/>
        <dbReference type="Rhea" id="RHEA-COMP:9622"/>
        <dbReference type="Rhea" id="RHEA-COMP:12670"/>
        <dbReference type="Rhea" id="RHEA-COMP:12671"/>
        <dbReference type="ChEBI" id="CHEBI:15378"/>
        <dbReference type="ChEBI" id="CHEBI:65249"/>
        <dbReference type="ChEBI" id="CHEBI:78442"/>
        <dbReference type="ChEBI" id="CHEBI:78494"/>
        <dbReference type="ChEBI" id="CHEBI:133043"/>
        <dbReference type="EC" id="2.3.2.6"/>
    </reaction>
</comment>
<evidence type="ECO:0000313" key="6">
    <source>
        <dbReference type="Proteomes" id="UP000184295"/>
    </source>
</evidence>
<comment type="subcellular location">
    <subcellularLocation>
        <location evidence="4">Cytoplasm</location>
    </subcellularLocation>
</comment>
<dbReference type="Proteomes" id="UP000184295">
    <property type="component" value="Unassembled WGS sequence"/>
</dbReference>
<dbReference type="AlphaFoldDB" id="A0A1M4TD96"/>
<evidence type="ECO:0000256" key="3">
    <source>
        <dbReference type="ARBA" id="ARBA00023315"/>
    </source>
</evidence>
<reference evidence="6" key="1">
    <citation type="submission" date="2016-11" db="EMBL/GenBank/DDBJ databases">
        <authorList>
            <person name="Varghese N."/>
            <person name="Submissions S."/>
        </authorList>
    </citation>
    <scope>NUCLEOTIDE SEQUENCE [LARGE SCALE GENOMIC DNA]</scope>
    <source>
        <strain evidence="6">DSM 19514</strain>
    </source>
</reference>
<comment type="catalytic activity">
    <reaction evidence="4">
        <text>N-terminal L-arginyl-[protein] + L-leucyl-tRNA(Leu) = N-terminal L-leucyl-L-arginyl-[protein] + tRNA(Leu) + H(+)</text>
        <dbReference type="Rhea" id="RHEA:50416"/>
        <dbReference type="Rhea" id="RHEA-COMP:9613"/>
        <dbReference type="Rhea" id="RHEA-COMP:9622"/>
        <dbReference type="Rhea" id="RHEA-COMP:12672"/>
        <dbReference type="Rhea" id="RHEA-COMP:12673"/>
        <dbReference type="ChEBI" id="CHEBI:15378"/>
        <dbReference type="ChEBI" id="CHEBI:64719"/>
        <dbReference type="ChEBI" id="CHEBI:78442"/>
        <dbReference type="ChEBI" id="CHEBI:78494"/>
        <dbReference type="ChEBI" id="CHEBI:133044"/>
        <dbReference type="EC" id="2.3.2.6"/>
    </reaction>
</comment>
<dbReference type="GO" id="GO:0005737">
    <property type="term" value="C:cytoplasm"/>
    <property type="evidence" value="ECO:0007669"/>
    <property type="project" value="UniProtKB-SubCell"/>
</dbReference>
<comment type="catalytic activity">
    <reaction evidence="4">
        <text>L-phenylalanyl-tRNA(Phe) + an N-terminal L-alpha-aminoacyl-[protein] = an N-terminal L-phenylalanyl-L-alpha-aminoacyl-[protein] + tRNA(Phe)</text>
        <dbReference type="Rhea" id="RHEA:43632"/>
        <dbReference type="Rhea" id="RHEA-COMP:9668"/>
        <dbReference type="Rhea" id="RHEA-COMP:9699"/>
        <dbReference type="Rhea" id="RHEA-COMP:10636"/>
        <dbReference type="Rhea" id="RHEA-COMP:10637"/>
        <dbReference type="ChEBI" id="CHEBI:78442"/>
        <dbReference type="ChEBI" id="CHEBI:78531"/>
        <dbReference type="ChEBI" id="CHEBI:78597"/>
        <dbReference type="ChEBI" id="CHEBI:83561"/>
        <dbReference type="EC" id="2.3.2.6"/>
    </reaction>
</comment>
<evidence type="ECO:0000313" key="5">
    <source>
        <dbReference type="EMBL" id="SHE42335.1"/>
    </source>
</evidence>
<keyword evidence="1 4" id="KW-0963">Cytoplasm</keyword>
<dbReference type="InterPro" id="IPR004616">
    <property type="entry name" value="Leu/Phe-tRNA_Trfase"/>
</dbReference>
<dbReference type="PANTHER" id="PTHR30098:SF2">
    <property type="entry name" value="LEUCYL_PHENYLALANYL-TRNA--PROTEIN TRANSFERASE"/>
    <property type="match status" value="1"/>
</dbReference>
<dbReference type="Gene3D" id="3.40.630.70">
    <property type="entry name" value="Leucyl/phenylalanyl-tRNA-protein transferase, C-terminal domain"/>
    <property type="match status" value="1"/>
</dbReference>
<proteinExistence type="inferred from homology"/>
<gene>
    <name evidence="4" type="primary">aat</name>
    <name evidence="5" type="ORF">SAMN02745225_00562</name>
</gene>
<sequence length="245" mass="28015">MRDLGYHYGLVSKLQGTDFLPTIDETLIYLQNDPSMDDLLYVGGSITPKSLIAGYTKGVFPMRIGDEEEEFIGWFSPCTRAIMHLHPEKTDLQIKIPKSLRKEIRRLVVRTDTRFSDVLRLCASIRSEGNWIDEEYIKVYESLFEAGYAHSYEVYDSSNDNELVGGLFGIGVGQLFSGESMFHITPNASKVAFVYLVQDLRAKGFKILDGQWPTHHLRSLGMTEMPRDEYLTLLKEIFNPNNPLY</sequence>
<dbReference type="Pfam" id="PF03588">
    <property type="entry name" value="Leu_Phe_trans"/>
    <property type="match status" value="1"/>
</dbReference>
<dbReference type="OrthoDB" id="9790282at2"/>
<comment type="function">
    <text evidence="4">Functions in the N-end rule pathway of protein degradation where it conjugates Leu, Phe and, less efficiently, Met from aminoacyl-tRNAs to the N-termini of proteins containing an N-terminal arginine or lysine.</text>
</comment>
<dbReference type="SUPFAM" id="SSF55729">
    <property type="entry name" value="Acyl-CoA N-acyltransferases (Nat)"/>
    <property type="match status" value="1"/>
</dbReference>
<dbReference type="EMBL" id="FQUL01000005">
    <property type="protein sequence ID" value="SHE42335.1"/>
    <property type="molecule type" value="Genomic_DNA"/>
</dbReference>
<dbReference type="InterPro" id="IPR042221">
    <property type="entry name" value="Leu/Phe-tRNA_Trfase_N"/>
</dbReference>
<dbReference type="InterPro" id="IPR016181">
    <property type="entry name" value="Acyl_CoA_acyltransferase"/>
</dbReference>
<dbReference type="PANTHER" id="PTHR30098">
    <property type="entry name" value="LEUCYL/PHENYLALANYL-TRNA--PROTEIN TRANSFERASE"/>
    <property type="match status" value="1"/>
</dbReference>
<dbReference type="EC" id="2.3.2.6" evidence="4"/>
<comment type="similarity">
    <text evidence="4">Belongs to the L/F-transferase family.</text>
</comment>
<keyword evidence="2 4" id="KW-0808">Transferase</keyword>
<accession>A0A1M4TD96</accession>
<protein>
    <recommendedName>
        <fullName evidence="4">Leucyl/phenylalanyl-tRNA--protein transferase</fullName>
        <ecNumber evidence="4">2.3.2.6</ecNumber>
    </recommendedName>
    <alternativeName>
        <fullName evidence="4">L/F-transferase</fullName>
    </alternativeName>
    <alternativeName>
        <fullName evidence="4">Leucyltransferase</fullName>
    </alternativeName>
    <alternativeName>
        <fullName evidence="4">Phenyalanyltransferase</fullName>
    </alternativeName>
</protein>
<dbReference type="Gene3D" id="3.30.70.3550">
    <property type="entry name" value="Leucyl/phenylalanyl-tRNA-protein transferase, N-terminal domain"/>
    <property type="match status" value="1"/>
</dbReference>
<dbReference type="STRING" id="1121881.SAMN02745225_00562"/>
<evidence type="ECO:0000256" key="1">
    <source>
        <dbReference type="ARBA" id="ARBA00022490"/>
    </source>
</evidence>
<organism evidence="5 6">
    <name type="scientific">Ferrithrix thermotolerans DSM 19514</name>
    <dbReference type="NCBI Taxonomy" id="1121881"/>
    <lineage>
        <taxon>Bacteria</taxon>
        <taxon>Bacillati</taxon>
        <taxon>Actinomycetota</taxon>
        <taxon>Acidimicrobiia</taxon>
        <taxon>Acidimicrobiales</taxon>
        <taxon>Acidimicrobiaceae</taxon>
        <taxon>Ferrithrix</taxon>
    </lineage>
</organism>
<dbReference type="HAMAP" id="MF_00688">
    <property type="entry name" value="Leu_Phe_trans"/>
    <property type="match status" value="1"/>
</dbReference>
<dbReference type="GO" id="GO:0030163">
    <property type="term" value="P:protein catabolic process"/>
    <property type="evidence" value="ECO:0007669"/>
    <property type="project" value="UniProtKB-UniRule"/>
</dbReference>